<dbReference type="EMBL" id="JYDL01000023">
    <property type="protein sequence ID" value="KRX23579.1"/>
    <property type="molecule type" value="Genomic_DNA"/>
</dbReference>
<keyword evidence="2" id="KW-1185">Reference proteome</keyword>
<dbReference type="AlphaFoldDB" id="A0A0V0SA32"/>
<reference evidence="1 2" key="1">
    <citation type="submission" date="2015-01" db="EMBL/GenBank/DDBJ databases">
        <title>Evolution of Trichinella species and genotypes.</title>
        <authorList>
            <person name="Korhonen P.K."/>
            <person name="Edoardo P."/>
            <person name="Giuseppe L.R."/>
            <person name="Gasser R.B."/>
        </authorList>
    </citation>
    <scope>NUCLEOTIDE SEQUENCE [LARGE SCALE GENOMIC DNA]</scope>
    <source>
        <strain evidence="1">ISS37</strain>
    </source>
</reference>
<protein>
    <submittedName>
        <fullName evidence="1">Uncharacterized protein</fullName>
    </submittedName>
</protein>
<gene>
    <name evidence="1" type="ORF">T07_13582</name>
</gene>
<proteinExistence type="predicted"/>
<comment type="caution">
    <text evidence="1">The sequence shown here is derived from an EMBL/GenBank/DDBJ whole genome shotgun (WGS) entry which is preliminary data.</text>
</comment>
<accession>A0A0V0SA32</accession>
<organism evidence="1 2">
    <name type="scientific">Trichinella nelsoni</name>
    <dbReference type="NCBI Taxonomy" id="6336"/>
    <lineage>
        <taxon>Eukaryota</taxon>
        <taxon>Metazoa</taxon>
        <taxon>Ecdysozoa</taxon>
        <taxon>Nematoda</taxon>
        <taxon>Enoplea</taxon>
        <taxon>Dorylaimia</taxon>
        <taxon>Trichinellida</taxon>
        <taxon>Trichinellidae</taxon>
        <taxon>Trichinella</taxon>
    </lineage>
</organism>
<name>A0A0V0SA32_9BILA</name>
<evidence type="ECO:0000313" key="1">
    <source>
        <dbReference type="EMBL" id="KRX23579.1"/>
    </source>
</evidence>
<dbReference type="Proteomes" id="UP000054630">
    <property type="component" value="Unassembled WGS sequence"/>
</dbReference>
<evidence type="ECO:0000313" key="2">
    <source>
        <dbReference type="Proteomes" id="UP000054630"/>
    </source>
</evidence>
<sequence length="61" mass="7080">MHVKPCATLKHCKGKHLTTKTDDELFYKKPTGITVRRNKSLKYWIICIHTVSVDVHIFPCV</sequence>